<dbReference type="SUPFAM" id="SSF53474">
    <property type="entry name" value="alpha/beta-Hydrolases"/>
    <property type="match status" value="1"/>
</dbReference>
<dbReference type="Proteomes" id="UP000193685">
    <property type="component" value="Unassembled WGS sequence"/>
</dbReference>
<evidence type="ECO:0000313" key="1">
    <source>
        <dbReference type="EMBL" id="ORY86314.1"/>
    </source>
</evidence>
<dbReference type="PANTHER" id="PTHR42103:SF2">
    <property type="entry name" value="AB HYDROLASE-1 DOMAIN-CONTAINING PROTEIN"/>
    <property type="match status" value="1"/>
</dbReference>
<keyword evidence="1" id="KW-0378">Hydrolase</keyword>
<protein>
    <submittedName>
        <fullName evidence="1">Alpha/Beta hydrolase protein</fullName>
    </submittedName>
</protein>
<accession>A0A1Y2FSM4</accession>
<dbReference type="GeneID" id="63788715"/>
<dbReference type="EMBL" id="MCFI01000003">
    <property type="protein sequence ID" value="ORY86314.1"/>
    <property type="molecule type" value="Genomic_DNA"/>
</dbReference>
<dbReference type="OrthoDB" id="10260961at2759"/>
<dbReference type="AlphaFoldDB" id="A0A1Y2FSM4"/>
<dbReference type="Gene3D" id="3.40.50.1820">
    <property type="entry name" value="alpha/beta hydrolase"/>
    <property type="match status" value="1"/>
</dbReference>
<evidence type="ECO:0000313" key="2">
    <source>
        <dbReference type="Proteomes" id="UP000193685"/>
    </source>
</evidence>
<comment type="caution">
    <text evidence="1">The sequence shown here is derived from an EMBL/GenBank/DDBJ whole genome shotgun (WGS) entry which is preliminary data.</text>
</comment>
<gene>
    <name evidence="1" type="ORF">BCR37DRAFT_407057</name>
</gene>
<name>A0A1Y2FSM4_PROLT</name>
<dbReference type="GO" id="GO:0016787">
    <property type="term" value="F:hydrolase activity"/>
    <property type="evidence" value="ECO:0007669"/>
    <property type="project" value="UniProtKB-KW"/>
</dbReference>
<dbReference type="RefSeq" id="XP_040727496.1">
    <property type="nucleotide sequence ID" value="XM_040872116.1"/>
</dbReference>
<organism evidence="1 2">
    <name type="scientific">Protomyces lactucae-debilis</name>
    <dbReference type="NCBI Taxonomy" id="2754530"/>
    <lineage>
        <taxon>Eukaryota</taxon>
        <taxon>Fungi</taxon>
        <taxon>Dikarya</taxon>
        <taxon>Ascomycota</taxon>
        <taxon>Taphrinomycotina</taxon>
        <taxon>Taphrinomycetes</taxon>
        <taxon>Taphrinales</taxon>
        <taxon>Protomycetaceae</taxon>
        <taxon>Protomyces</taxon>
    </lineage>
</organism>
<sequence>MHVQDVIIPSYETSRVLQGRLYSSSADISSCTGVAVVAHPYGPLGGSHDDPVVVALAQALTQSCFLAATFNFGSPTSWRCSRERADYLAVLKFALDKVSYIKQVVCCGYSYGTLCLPPLMEIRTLCASESVVGYILVSPLLPPVSTLLTLSTKDAYTHIRESAERENSTCLAIFGDCDQFTSHKRLDRAWQGHGRTVPGADHFWRGRGQIQSLVEYVHEYTDALTQRP</sequence>
<reference evidence="1 2" key="1">
    <citation type="submission" date="2016-07" db="EMBL/GenBank/DDBJ databases">
        <title>Pervasive Adenine N6-methylation of Active Genes in Fungi.</title>
        <authorList>
            <consortium name="DOE Joint Genome Institute"/>
            <person name="Mondo S.J."/>
            <person name="Dannebaum R.O."/>
            <person name="Kuo R.C."/>
            <person name="Labutti K."/>
            <person name="Haridas S."/>
            <person name="Kuo A."/>
            <person name="Salamov A."/>
            <person name="Ahrendt S.R."/>
            <person name="Lipzen A."/>
            <person name="Sullivan W."/>
            <person name="Andreopoulos W.B."/>
            <person name="Clum A."/>
            <person name="Lindquist E."/>
            <person name="Daum C."/>
            <person name="Ramamoorthy G.K."/>
            <person name="Gryganskyi A."/>
            <person name="Culley D."/>
            <person name="Magnuson J.K."/>
            <person name="James T.Y."/>
            <person name="O'Malley M.A."/>
            <person name="Stajich J.E."/>
            <person name="Spatafora J.W."/>
            <person name="Visel A."/>
            <person name="Grigoriev I.V."/>
        </authorList>
    </citation>
    <scope>NUCLEOTIDE SEQUENCE [LARGE SCALE GENOMIC DNA]</scope>
    <source>
        <strain evidence="1 2">12-1054</strain>
    </source>
</reference>
<proteinExistence type="predicted"/>
<dbReference type="PANTHER" id="PTHR42103">
    <property type="entry name" value="ALPHA/BETA-HYDROLASES SUPERFAMILY PROTEIN"/>
    <property type="match status" value="1"/>
</dbReference>
<dbReference type="STRING" id="56484.A0A1Y2FSM4"/>
<dbReference type="InterPro" id="IPR029058">
    <property type="entry name" value="AB_hydrolase_fold"/>
</dbReference>
<keyword evidence="2" id="KW-1185">Reference proteome</keyword>